<evidence type="ECO:0000256" key="11">
    <source>
        <dbReference type="ARBA" id="ARBA00023052"/>
    </source>
</evidence>
<dbReference type="Proteomes" id="UP000321827">
    <property type="component" value="Unassembled WGS sequence"/>
</dbReference>
<evidence type="ECO:0000256" key="1">
    <source>
        <dbReference type="ARBA" id="ARBA00004974"/>
    </source>
</evidence>
<feature type="domain" description="Thiamine pyrophosphate enzyme TPP-binding" evidence="16">
    <location>
        <begin position="380"/>
        <end position="528"/>
    </location>
</feature>
<dbReference type="InterPro" id="IPR029061">
    <property type="entry name" value="THDP-binding"/>
</dbReference>
<accession>A0A511RKJ5</accession>
<dbReference type="GO" id="GO:0050660">
    <property type="term" value="F:flavin adenine dinucleotide binding"/>
    <property type="evidence" value="ECO:0007669"/>
    <property type="project" value="InterPro"/>
</dbReference>
<keyword evidence="7 14" id="KW-0808">Transferase</keyword>
<protein>
    <recommendedName>
        <fullName evidence="4 14">Acetolactate synthase</fullName>
        <ecNumber evidence="4 14">2.2.1.6</ecNumber>
    </recommendedName>
</protein>
<feature type="domain" description="Thiamine pyrophosphate enzyme N-terminal TPP-binding" evidence="17">
    <location>
        <begin position="1"/>
        <end position="115"/>
    </location>
</feature>
<evidence type="ECO:0000259" key="17">
    <source>
        <dbReference type="Pfam" id="PF02776"/>
    </source>
</evidence>
<evidence type="ECO:0000256" key="5">
    <source>
        <dbReference type="ARBA" id="ARBA00022605"/>
    </source>
</evidence>
<dbReference type="InterPro" id="IPR012846">
    <property type="entry name" value="Acetolactate_synth_lsu"/>
</dbReference>
<keyword evidence="11 14" id="KW-0786">Thiamine pyrophosphate</keyword>
<dbReference type="InterPro" id="IPR045229">
    <property type="entry name" value="TPP_enz"/>
</dbReference>
<dbReference type="FunFam" id="3.40.50.970:FF:000016">
    <property type="entry name" value="Acetolactate synthase"/>
    <property type="match status" value="1"/>
</dbReference>
<evidence type="ECO:0000313" key="18">
    <source>
        <dbReference type="EMBL" id="GEM89607.1"/>
    </source>
</evidence>
<evidence type="ECO:0000256" key="12">
    <source>
        <dbReference type="ARBA" id="ARBA00023304"/>
    </source>
</evidence>
<dbReference type="CDD" id="cd02015">
    <property type="entry name" value="TPP_AHAS"/>
    <property type="match status" value="1"/>
</dbReference>
<evidence type="ECO:0000256" key="4">
    <source>
        <dbReference type="ARBA" id="ARBA00013145"/>
    </source>
</evidence>
<keyword evidence="9" id="KW-0274">FAD</keyword>
<evidence type="ECO:0000256" key="9">
    <source>
        <dbReference type="ARBA" id="ARBA00022827"/>
    </source>
</evidence>
<dbReference type="InterPro" id="IPR012001">
    <property type="entry name" value="Thiamin_PyroP_enz_TPP-bd_dom"/>
</dbReference>
<keyword evidence="5 14" id="KW-0028">Amino-acid biosynthesis</keyword>
<keyword evidence="10 14" id="KW-0460">Magnesium</keyword>
<dbReference type="PANTHER" id="PTHR18968">
    <property type="entry name" value="THIAMINE PYROPHOSPHATE ENZYMES"/>
    <property type="match status" value="1"/>
</dbReference>
<proteinExistence type="inferred from homology"/>
<name>A0A511RKJ5_9DEIN</name>
<dbReference type="CDD" id="cd07035">
    <property type="entry name" value="TPP_PYR_POX_like"/>
    <property type="match status" value="1"/>
</dbReference>
<comment type="similarity">
    <text evidence="3 14">Belongs to the TPP enzyme family.</text>
</comment>
<dbReference type="EMBL" id="BJXN01000006">
    <property type="protein sequence ID" value="GEM89607.1"/>
    <property type="molecule type" value="Genomic_DNA"/>
</dbReference>
<evidence type="ECO:0000256" key="3">
    <source>
        <dbReference type="ARBA" id="ARBA00007812"/>
    </source>
</evidence>
<dbReference type="UniPathway" id="UPA00047">
    <property type="reaction ID" value="UER00055"/>
</dbReference>
<evidence type="ECO:0000256" key="7">
    <source>
        <dbReference type="ARBA" id="ARBA00022679"/>
    </source>
</evidence>
<evidence type="ECO:0000256" key="6">
    <source>
        <dbReference type="ARBA" id="ARBA00022630"/>
    </source>
</evidence>
<dbReference type="GO" id="GO:0003984">
    <property type="term" value="F:acetolactate synthase activity"/>
    <property type="evidence" value="ECO:0007669"/>
    <property type="project" value="UniProtKB-EC"/>
</dbReference>
<dbReference type="FunFam" id="3.40.50.1220:FF:000008">
    <property type="entry name" value="Acetolactate synthase"/>
    <property type="match status" value="1"/>
</dbReference>
<comment type="cofactor">
    <cofactor evidence="14">
        <name>Mg(2+)</name>
        <dbReference type="ChEBI" id="CHEBI:18420"/>
    </cofactor>
    <text evidence="14">Binds 1 Mg(2+) ion per subunit.</text>
</comment>
<evidence type="ECO:0000259" key="16">
    <source>
        <dbReference type="Pfam" id="PF02775"/>
    </source>
</evidence>
<dbReference type="GO" id="GO:0000287">
    <property type="term" value="F:magnesium ion binding"/>
    <property type="evidence" value="ECO:0007669"/>
    <property type="project" value="UniProtKB-UniRule"/>
</dbReference>
<dbReference type="GO" id="GO:0005948">
    <property type="term" value="C:acetolactate synthase complex"/>
    <property type="evidence" value="ECO:0007669"/>
    <property type="project" value="TreeGrafter"/>
</dbReference>
<dbReference type="Pfam" id="PF02775">
    <property type="entry name" value="TPP_enzyme_C"/>
    <property type="match status" value="1"/>
</dbReference>
<comment type="caution">
    <text evidence="18">The sequence shown here is derived from an EMBL/GenBank/DDBJ whole genome shotgun (WGS) entry which is preliminary data.</text>
</comment>
<dbReference type="GO" id="GO:0030976">
    <property type="term" value="F:thiamine pyrophosphate binding"/>
    <property type="evidence" value="ECO:0007669"/>
    <property type="project" value="UniProtKB-UniRule"/>
</dbReference>
<dbReference type="SUPFAM" id="SSF52518">
    <property type="entry name" value="Thiamin diphosphate-binding fold (THDP-binding)"/>
    <property type="match status" value="2"/>
</dbReference>
<dbReference type="Gene3D" id="3.40.50.1220">
    <property type="entry name" value="TPP-binding domain"/>
    <property type="match status" value="1"/>
</dbReference>
<dbReference type="Pfam" id="PF02776">
    <property type="entry name" value="TPP_enzyme_N"/>
    <property type="match status" value="1"/>
</dbReference>
<dbReference type="NCBIfam" id="TIGR00118">
    <property type="entry name" value="acolac_lg"/>
    <property type="match status" value="1"/>
</dbReference>
<keyword evidence="8 14" id="KW-0479">Metal-binding</keyword>
<dbReference type="InterPro" id="IPR000399">
    <property type="entry name" value="TPP-bd_CS"/>
</dbReference>
<dbReference type="GO" id="GO:0009099">
    <property type="term" value="P:L-valine biosynthetic process"/>
    <property type="evidence" value="ECO:0007669"/>
    <property type="project" value="UniProtKB-UniPathway"/>
</dbReference>
<evidence type="ECO:0000256" key="14">
    <source>
        <dbReference type="RuleBase" id="RU003591"/>
    </source>
</evidence>
<dbReference type="GO" id="GO:0009097">
    <property type="term" value="P:isoleucine biosynthetic process"/>
    <property type="evidence" value="ECO:0007669"/>
    <property type="project" value="UniProtKB-UniPathway"/>
</dbReference>
<dbReference type="PANTHER" id="PTHR18968:SF13">
    <property type="entry name" value="ACETOLACTATE SYNTHASE CATALYTIC SUBUNIT, MITOCHONDRIAL"/>
    <property type="match status" value="1"/>
</dbReference>
<feature type="domain" description="Thiamine pyrophosphate enzyme central" evidence="15">
    <location>
        <begin position="191"/>
        <end position="325"/>
    </location>
</feature>
<comment type="cofactor">
    <cofactor evidence="14">
        <name>thiamine diphosphate</name>
        <dbReference type="ChEBI" id="CHEBI:58937"/>
    </cofactor>
    <text evidence="14">Binds 1 thiamine pyrophosphate per subunit.</text>
</comment>
<reference evidence="18 19" key="1">
    <citation type="submission" date="2019-07" db="EMBL/GenBank/DDBJ databases">
        <title>Whole genome shotgun sequence of Oceanithermus desulfurans NBRC 100063.</title>
        <authorList>
            <person name="Hosoyama A."/>
            <person name="Uohara A."/>
            <person name="Ohji S."/>
            <person name="Ichikawa N."/>
        </authorList>
    </citation>
    <scope>NUCLEOTIDE SEQUENCE [LARGE SCALE GENOMIC DNA]</scope>
    <source>
        <strain evidence="18 19">NBRC 100063</strain>
    </source>
</reference>
<comment type="pathway">
    <text evidence="1 14">Amino-acid biosynthesis; L-isoleucine biosynthesis; L-isoleucine from 2-oxobutanoate: step 1/4.</text>
</comment>
<organism evidence="18 19">
    <name type="scientific">Oceanithermus desulfurans NBRC 100063</name>
    <dbReference type="NCBI Taxonomy" id="1227550"/>
    <lineage>
        <taxon>Bacteria</taxon>
        <taxon>Thermotogati</taxon>
        <taxon>Deinococcota</taxon>
        <taxon>Deinococci</taxon>
        <taxon>Thermales</taxon>
        <taxon>Thermaceae</taxon>
        <taxon>Oceanithermus</taxon>
    </lineage>
</organism>
<dbReference type="InterPro" id="IPR029035">
    <property type="entry name" value="DHS-like_NAD/FAD-binding_dom"/>
</dbReference>
<evidence type="ECO:0000313" key="19">
    <source>
        <dbReference type="Proteomes" id="UP000321827"/>
    </source>
</evidence>
<dbReference type="EC" id="2.2.1.6" evidence="4 14"/>
<dbReference type="OrthoDB" id="4494979at2"/>
<dbReference type="InterPro" id="IPR011766">
    <property type="entry name" value="TPP_enzyme_TPP-bd"/>
</dbReference>
<evidence type="ECO:0000259" key="15">
    <source>
        <dbReference type="Pfam" id="PF00205"/>
    </source>
</evidence>
<gene>
    <name evidence="18" type="ORF">ODE01S_10410</name>
</gene>
<evidence type="ECO:0000256" key="2">
    <source>
        <dbReference type="ARBA" id="ARBA00005025"/>
    </source>
</evidence>
<dbReference type="Pfam" id="PF00205">
    <property type="entry name" value="TPP_enzyme_M"/>
    <property type="match status" value="1"/>
</dbReference>
<evidence type="ECO:0000256" key="10">
    <source>
        <dbReference type="ARBA" id="ARBA00022842"/>
    </source>
</evidence>
<sequence length="560" mass="60555">MNGAEAILEALAREGVEVIFGVPGGANMPIYDAMYDRPEFKHVLGRHEQGSIHAAEGYASSSGRTGVVFATSGPGALNLVTGLADALMDSVPIVAITGQVARAAVGTDAFQEADVTGVTMPITKHNYLVQDVNEIPRIVKEAFLIASTGRPGPVLIDVPKDVQLEEFTGSFDVHPRLAGYRPTTKGHPRQLEKALSALRGAKRPVMMVGGGGHDAAEALRRFAEKSGIPVITTLKGLGVLPGDHPQVLGMPGMHGTVAANRAIQHADLILAIGLRFDDRITGNIAKFAPKVRTLIHVDIDPAEIGKVVETHVPIVGDARWVAEKLAQAAEALAVEPWWEQIREWQQRHPLPMPRRERLSSQEVIRAFWEATGGDAYVTTGVGQHQMFAAQFWQPKRPRSFVTSGGLGTMGFGLPAAVGVQVAHPEATVLNFDGDGSFQMTLQELATLVKYGLPVKTVLLNNGYLGMVRQWQDLFNDKRYAEVHLEDSNPDFAKLAEAFGVKGFTVERREDLKDAVEATLAHDGPVLAEFRVFHEEGVFPMIPAGGSAEDMIIENPREVQS</sequence>
<dbReference type="UniPathway" id="UPA00049">
    <property type="reaction ID" value="UER00059"/>
</dbReference>
<comment type="pathway">
    <text evidence="2 14">Amino-acid biosynthesis; L-valine biosynthesis; L-valine from pyruvate: step 1/4.</text>
</comment>
<dbReference type="Gene3D" id="3.40.50.970">
    <property type="match status" value="2"/>
</dbReference>
<dbReference type="AlphaFoldDB" id="A0A511RKJ5"/>
<dbReference type="InterPro" id="IPR039368">
    <property type="entry name" value="AHAS_TPP"/>
</dbReference>
<keyword evidence="6" id="KW-0285">Flavoprotein</keyword>
<keyword evidence="12 14" id="KW-0100">Branched-chain amino acid biosynthesis</keyword>
<evidence type="ECO:0000256" key="8">
    <source>
        <dbReference type="ARBA" id="ARBA00022723"/>
    </source>
</evidence>
<dbReference type="FunFam" id="3.40.50.970:FF:000007">
    <property type="entry name" value="Acetolactate synthase"/>
    <property type="match status" value="1"/>
</dbReference>
<dbReference type="PROSITE" id="PS00187">
    <property type="entry name" value="TPP_ENZYMES"/>
    <property type="match status" value="1"/>
</dbReference>
<dbReference type="InterPro" id="IPR012000">
    <property type="entry name" value="Thiamin_PyroP_enz_cen_dom"/>
</dbReference>
<dbReference type="RefSeq" id="WP_147146580.1">
    <property type="nucleotide sequence ID" value="NZ_BJXN01000006.1"/>
</dbReference>
<evidence type="ECO:0000256" key="13">
    <source>
        <dbReference type="ARBA" id="ARBA00048670"/>
    </source>
</evidence>
<comment type="catalytic activity">
    <reaction evidence="13 14">
        <text>2 pyruvate + H(+) = (2S)-2-acetolactate + CO2</text>
        <dbReference type="Rhea" id="RHEA:25249"/>
        <dbReference type="ChEBI" id="CHEBI:15361"/>
        <dbReference type="ChEBI" id="CHEBI:15378"/>
        <dbReference type="ChEBI" id="CHEBI:16526"/>
        <dbReference type="ChEBI" id="CHEBI:58476"/>
        <dbReference type="EC" id="2.2.1.6"/>
    </reaction>
</comment>
<dbReference type="SUPFAM" id="SSF52467">
    <property type="entry name" value="DHS-like NAD/FAD-binding domain"/>
    <property type="match status" value="1"/>
</dbReference>